<feature type="transmembrane region" description="Helical" evidence="7">
    <location>
        <begin position="136"/>
        <end position="158"/>
    </location>
</feature>
<keyword evidence="5 7" id="KW-1133">Transmembrane helix</keyword>
<evidence type="ECO:0000256" key="6">
    <source>
        <dbReference type="ARBA" id="ARBA00023136"/>
    </source>
</evidence>
<name>A0ABT5Z205_9ACTN</name>
<dbReference type="SMART" id="SM00382">
    <property type="entry name" value="AAA"/>
    <property type="match status" value="1"/>
</dbReference>
<evidence type="ECO:0000313" key="11">
    <source>
        <dbReference type="Proteomes" id="UP001220022"/>
    </source>
</evidence>
<keyword evidence="2 7" id="KW-0812">Transmembrane</keyword>
<feature type="transmembrane region" description="Helical" evidence="7">
    <location>
        <begin position="164"/>
        <end position="184"/>
    </location>
</feature>
<evidence type="ECO:0000256" key="2">
    <source>
        <dbReference type="ARBA" id="ARBA00022692"/>
    </source>
</evidence>
<dbReference type="Pfam" id="PF00005">
    <property type="entry name" value="ABC_tran"/>
    <property type="match status" value="1"/>
</dbReference>
<dbReference type="SUPFAM" id="SSF90123">
    <property type="entry name" value="ABC transporter transmembrane region"/>
    <property type="match status" value="1"/>
</dbReference>
<feature type="domain" description="ABC transporter" evidence="8">
    <location>
        <begin position="338"/>
        <end position="569"/>
    </location>
</feature>
<dbReference type="SUPFAM" id="SSF52540">
    <property type="entry name" value="P-loop containing nucleoside triphosphate hydrolases"/>
    <property type="match status" value="1"/>
</dbReference>
<dbReference type="PROSITE" id="PS50929">
    <property type="entry name" value="ABC_TM1F"/>
    <property type="match status" value="1"/>
</dbReference>
<keyword evidence="11" id="KW-1185">Reference proteome</keyword>
<dbReference type="Gene3D" id="3.40.50.300">
    <property type="entry name" value="P-loop containing nucleotide triphosphate hydrolases"/>
    <property type="match status" value="1"/>
</dbReference>
<dbReference type="InterPro" id="IPR027417">
    <property type="entry name" value="P-loop_NTPase"/>
</dbReference>
<reference evidence="10 11" key="1">
    <citation type="submission" date="2023-03" db="EMBL/GenBank/DDBJ databases">
        <title>Draft genome sequence of type strain Streptomyces ferralitis JCM 14344.</title>
        <authorList>
            <person name="Klaysubun C."/>
            <person name="Duangmal K."/>
        </authorList>
    </citation>
    <scope>NUCLEOTIDE SEQUENCE [LARGE SCALE GENOMIC DNA]</scope>
    <source>
        <strain evidence="10 11">JCM 14344</strain>
    </source>
</reference>
<comment type="subcellular location">
    <subcellularLocation>
        <location evidence="1">Cell membrane</location>
        <topology evidence="1">Multi-pass membrane protein</topology>
    </subcellularLocation>
</comment>
<evidence type="ECO:0000256" key="5">
    <source>
        <dbReference type="ARBA" id="ARBA00022989"/>
    </source>
</evidence>
<evidence type="ECO:0000256" key="4">
    <source>
        <dbReference type="ARBA" id="ARBA00022840"/>
    </source>
</evidence>
<dbReference type="InterPro" id="IPR011527">
    <property type="entry name" value="ABC1_TM_dom"/>
</dbReference>
<evidence type="ECO:0000259" key="8">
    <source>
        <dbReference type="PROSITE" id="PS50893"/>
    </source>
</evidence>
<dbReference type="CDD" id="cd03228">
    <property type="entry name" value="ABCC_MRP_Like"/>
    <property type="match status" value="1"/>
</dbReference>
<keyword evidence="3" id="KW-0547">Nucleotide-binding</keyword>
<gene>
    <name evidence="10" type="ORF">P2L57_18370</name>
</gene>
<dbReference type="InterPro" id="IPR039421">
    <property type="entry name" value="Type_1_exporter"/>
</dbReference>
<evidence type="ECO:0000256" key="3">
    <source>
        <dbReference type="ARBA" id="ARBA00022741"/>
    </source>
</evidence>
<organism evidence="10 11">
    <name type="scientific">Streptantibioticus ferralitis</name>
    <dbReference type="NCBI Taxonomy" id="236510"/>
    <lineage>
        <taxon>Bacteria</taxon>
        <taxon>Bacillati</taxon>
        <taxon>Actinomycetota</taxon>
        <taxon>Actinomycetes</taxon>
        <taxon>Kitasatosporales</taxon>
        <taxon>Streptomycetaceae</taxon>
        <taxon>Streptantibioticus</taxon>
    </lineage>
</organism>
<sequence length="579" mass="59670">MSVRTDTARTANRLLLAAVRHSAPRTAVLCLTSAAGSAAALLLPTALGRALDLLLRHGTAAQAARWTLLCAALLAASVALDAAQTLLSGTTDARTTAWLRDRLLHRILGIGPDAAARFTPGDLVARCTGNAATAGTAATAVASLVATLITPVGALVALTLIDPWLSAVFLAGGPLLALLLRTFAHASSDCVARYQRAQGAMAGRLVEALTGARTIAAAGTAEWEAARVLEPLPELSRQGHRMWQVQGRATGQAAVLVPLLQTAVLAVGGVRLGTGHLSVGELLAASRYAVLATGVGVFVGRLAALVSARAAVARAAEVLAVPAMPYGDRKPPGGDGELELRGVTVVRGGVPVLDGLDLRVPGGSSVAVVGRSGAGKSVLAAVAGRLTDPDAGTVLLDGVPLPRIARQELRREVGYAFERPALFGTTIADAIGYGVDRPAPERCVAAARAAHADDFVRLLPGAYQTERARAPLSGGEIQRLGLARAFAHCGRLLILDDATSSLDSVTELRISEALAHHVPARTRLLIAHRASTAARADLVVWLEDGRVRAVGPHGRLWKLAEYRAVFGGSRSEGAADDGS</sequence>
<dbReference type="Pfam" id="PF00664">
    <property type="entry name" value="ABC_membrane"/>
    <property type="match status" value="1"/>
</dbReference>
<proteinExistence type="predicted"/>
<keyword evidence="6 7" id="KW-0472">Membrane</keyword>
<dbReference type="PANTHER" id="PTHR43394:SF1">
    <property type="entry name" value="ATP-BINDING CASSETTE SUB-FAMILY B MEMBER 10, MITOCHONDRIAL"/>
    <property type="match status" value="1"/>
</dbReference>
<dbReference type="Proteomes" id="UP001220022">
    <property type="component" value="Unassembled WGS sequence"/>
</dbReference>
<comment type="caution">
    <text evidence="10">The sequence shown here is derived from an EMBL/GenBank/DDBJ whole genome shotgun (WGS) entry which is preliminary data.</text>
</comment>
<dbReference type="InterPro" id="IPR003439">
    <property type="entry name" value="ABC_transporter-like_ATP-bd"/>
</dbReference>
<dbReference type="InterPro" id="IPR036640">
    <property type="entry name" value="ABC1_TM_sf"/>
</dbReference>
<accession>A0ABT5Z205</accession>
<feature type="domain" description="ABC transmembrane type-1" evidence="9">
    <location>
        <begin position="27"/>
        <end position="294"/>
    </location>
</feature>
<dbReference type="Gene3D" id="1.20.1560.10">
    <property type="entry name" value="ABC transporter type 1, transmembrane domain"/>
    <property type="match status" value="1"/>
</dbReference>
<dbReference type="EMBL" id="JARHTQ010000011">
    <property type="protein sequence ID" value="MDF2257611.1"/>
    <property type="molecule type" value="Genomic_DNA"/>
</dbReference>
<dbReference type="PANTHER" id="PTHR43394">
    <property type="entry name" value="ATP-DEPENDENT PERMEASE MDL1, MITOCHONDRIAL"/>
    <property type="match status" value="1"/>
</dbReference>
<feature type="transmembrane region" description="Helical" evidence="7">
    <location>
        <begin position="64"/>
        <end position="83"/>
    </location>
</feature>
<dbReference type="PROSITE" id="PS50893">
    <property type="entry name" value="ABC_TRANSPORTER_2"/>
    <property type="match status" value="1"/>
</dbReference>
<keyword evidence="4 10" id="KW-0067">ATP-binding</keyword>
<dbReference type="InterPro" id="IPR003593">
    <property type="entry name" value="AAA+_ATPase"/>
</dbReference>
<evidence type="ECO:0000256" key="7">
    <source>
        <dbReference type="SAM" id="Phobius"/>
    </source>
</evidence>
<dbReference type="InterPro" id="IPR017871">
    <property type="entry name" value="ABC_transporter-like_CS"/>
</dbReference>
<protein>
    <submittedName>
        <fullName evidence="10">ABC transporter ATP-binding protein</fullName>
    </submittedName>
</protein>
<evidence type="ECO:0000256" key="1">
    <source>
        <dbReference type="ARBA" id="ARBA00004651"/>
    </source>
</evidence>
<dbReference type="PROSITE" id="PS00211">
    <property type="entry name" value="ABC_TRANSPORTER_1"/>
    <property type="match status" value="1"/>
</dbReference>
<evidence type="ECO:0000259" key="9">
    <source>
        <dbReference type="PROSITE" id="PS50929"/>
    </source>
</evidence>
<evidence type="ECO:0000313" key="10">
    <source>
        <dbReference type="EMBL" id="MDF2257611.1"/>
    </source>
</evidence>
<dbReference type="GO" id="GO:0005524">
    <property type="term" value="F:ATP binding"/>
    <property type="evidence" value="ECO:0007669"/>
    <property type="project" value="UniProtKB-KW"/>
</dbReference>